<protein>
    <recommendedName>
        <fullName evidence="3">Guanine nucleotide-binding protein subunit beta-like protein</fullName>
    </recommendedName>
</protein>
<dbReference type="InterPro" id="IPR001680">
    <property type="entry name" value="WD40_rpt"/>
</dbReference>
<dbReference type="Gene3D" id="2.130.10.10">
    <property type="entry name" value="YVTN repeat-like/Quinoprotein amine dehydrogenase"/>
    <property type="match status" value="2"/>
</dbReference>
<proteinExistence type="predicted"/>
<dbReference type="InterPro" id="IPR036322">
    <property type="entry name" value="WD40_repeat_dom_sf"/>
</dbReference>
<dbReference type="SMART" id="SM00320">
    <property type="entry name" value="WD40"/>
    <property type="match status" value="3"/>
</dbReference>
<reference evidence="1 2" key="1">
    <citation type="journal article" date="2015" name="PLoS Pathog.">
        <title>Leptomonas seymouri: Adaptations to the Dixenous Life Cycle Analyzed by Genome Sequencing, Transcriptome Profiling and Co-infection with Leishmania donovani.</title>
        <authorList>
            <person name="Kraeva N."/>
            <person name="Butenko A."/>
            <person name="Hlavacova J."/>
            <person name="Kostygov A."/>
            <person name="Myskova J."/>
            <person name="Grybchuk D."/>
            <person name="Lestinova T."/>
            <person name="Votypka J."/>
            <person name="Volf P."/>
            <person name="Opperdoes F."/>
            <person name="Flegontov P."/>
            <person name="Lukes J."/>
            <person name="Yurchenko V."/>
        </authorList>
    </citation>
    <scope>NUCLEOTIDE SEQUENCE [LARGE SCALE GENOMIC DNA]</scope>
    <source>
        <strain evidence="1 2">ATCC 30220</strain>
    </source>
</reference>
<keyword evidence="2" id="KW-1185">Reference proteome</keyword>
<evidence type="ECO:0000313" key="2">
    <source>
        <dbReference type="Proteomes" id="UP000038009"/>
    </source>
</evidence>
<comment type="caution">
    <text evidence="1">The sequence shown here is derived from an EMBL/GenBank/DDBJ whole genome shotgun (WGS) entry which is preliminary data.</text>
</comment>
<gene>
    <name evidence="1" type="ORF">ABL78_5671</name>
</gene>
<sequence>MCSIPTAFDCLQCAYRGATDSINDVDVDPHGGCAYAASCSGDVLVWDVSTLQLKAQLRHSQWVNAVRCFPLQNSTASFFSESTGAFAVGVQPAPAVKSASPGISNSNMLDGAYADVCSRSEIRWVLTGCENGAVAVWSPMTYRTQSSCRPSLSAITSLQLLPCTPDPSNSGVGSCNSAGEAGQTCEPDSCHTDGAAFLCAASLRHIHILKVTSSTPQLVLLRSLQHTVLITAMVPLCASAALPTPLLAVGQEDGVLCLWNCSDWRYHDTLPYPAEEPDVEEDARLSPDTIHEPQWEHGAVLNTFAYNRRRCNSCADDDPEAEQLAAPCVSEQMFQREMPGAVSADAAALIERRCGALPADLQHVLQVVGTPGSVGGRETIPLAAKLRYDARRVTCLATNTGCSSGAHTHLYSGHATGEVLLWGFQHKGVPLLLLKKIILFKPGAWVWRMCAVKPLVTSIRANNAVKGAKAGNGKSKVLRGKAALATKRNASPAPSTKGLSTLYYAPLELIVWSDGGAVECVSTHSKQLTHKAGPGFMASAATCWIGGALPEVGCWSVADADAKTPATSPRSASGAVPLSSLVAHQYMLIGNFEGRVERFDVSTAMGLVKSFGKKL</sequence>
<organism evidence="1 2">
    <name type="scientific">Leptomonas seymouri</name>
    <dbReference type="NCBI Taxonomy" id="5684"/>
    <lineage>
        <taxon>Eukaryota</taxon>
        <taxon>Discoba</taxon>
        <taxon>Euglenozoa</taxon>
        <taxon>Kinetoplastea</taxon>
        <taxon>Metakinetoplastina</taxon>
        <taxon>Trypanosomatida</taxon>
        <taxon>Trypanosomatidae</taxon>
        <taxon>Leishmaniinae</taxon>
        <taxon>Leptomonas</taxon>
    </lineage>
</organism>
<dbReference type="OrthoDB" id="271805at2759"/>
<dbReference type="SUPFAM" id="SSF50978">
    <property type="entry name" value="WD40 repeat-like"/>
    <property type="match status" value="1"/>
</dbReference>
<evidence type="ECO:0000313" key="1">
    <source>
        <dbReference type="EMBL" id="KPI85254.1"/>
    </source>
</evidence>
<dbReference type="InterPro" id="IPR015943">
    <property type="entry name" value="WD40/YVTN_repeat-like_dom_sf"/>
</dbReference>
<dbReference type="EMBL" id="LJSK01000199">
    <property type="protein sequence ID" value="KPI85254.1"/>
    <property type="molecule type" value="Genomic_DNA"/>
</dbReference>
<dbReference type="VEuPathDB" id="TriTrypDB:Lsey_0199_0010"/>
<name>A0A0N1PCD2_LEPSE</name>
<evidence type="ECO:0008006" key="3">
    <source>
        <dbReference type="Google" id="ProtNLM"/>
    </source>
</evidence>
<accession>A0A0N1PCD2</accession>
<dbReference type="Proteomes" id="UP000038009">
    <property type="component" value="Unassembled WGS sequence"/>
</dbReference>
<dbReference type="AlphaFoldDB" id="A0A0N1PCD2"/>
<dbReference type="OMA" id="GHATGEV"/>